<dbReference type="InterPro" id="IPR006328">
    <property type="entry name" value="2-HAD"/>
</dbReference>
<evidence type="ECO:0000313" key="4">
    <source>
        <dbReference type="Proteomes" id="UP001156666"/>
    </source>
</evidence>
<dbReference type="SFLD" id="SFLDG01129">
    <property type="entry name" value="C1.5:_HAD__Beta-PGM__Phosphata"/>
    <property type="match status" value="1"/>
</dbReference>
<protein>
    <submittedName>
        <fullName evidence="3">Haloacid dehalogenase</fullName>
    </submittedName>
</protein>
<dbReference type="InterPro" id="IPR023214">
    <property type="entry name" value="HAD_sf"/>
</dbReference>
<evidence type="ECO:0000313" key="3">
    <source>
        <dbReference type="EMBL" id="GLR17932.1"/>
    </source>
</evidence>
<dbReference type="SUPFAM" id="SSF56784">
    <property type="entry name" value="HAD-like"/>
    <property type="match status" value="1"/>
</dbReference>
<dbReference type="NCBIfam" id="TIGR01493">
    <property type="entry name" value="HAD-SF-IA-v2"/>
    <property type="match status" value="1"/>
</dbReference>
<dbReference type="NCBIfam" id="TIGR01428">
    <property type="entry name" value="HAD_type_II"/>
    <property type="match status" value="1"/>
</dbReference>
<dbReference type="InterPro" id="IPR023198">
    <property type="entry name" value="PGP-like_dom2"/>
</dbReference>
<dbReference type="AlphaFoldDB" id="A0AA37SQH8"/>
<name>A0AA37SQH8_9BACT</name>
<dbReference type="Gene3D" id="3.40.50.1000">
    <property type="entry name" value="HAD superfamily/HAD-like"/>
    <property type="match status" value="1"/>
</dbReference>
<comment type="similarity">
    <text evidence="1">Belongs to the HAD-like hydrolase superfamily. S-2-haloalkanoic acid dehalogenase family.</text>
</comment>
<dbReference type="EMBL" id="BSOH01000014">
    <property type="protein sequence ID" value="GLR17932.1"/>
    <property type="molecule type" value="Genomic_DNA"/>
</dbReference>
<evidence type="ECO:0000256" key="1">
    <source>
        <dbReference type="ARBA" id="ARBA00008106"/>
    </source>
</evidence>
<dbReference type="InterPro" id="IPR036412">
    <property type="entry name" value="HAD-like_sf"/>
</dbReference>
<keyword evidence="2" id="KW-0378">Hydrolase</keyword>
<dbReference type="SFLD" id="SFLDS00003">
    <property type="entry name" value="Haloacid_Dehalogenase"/>
    <property type="match status" value="1"/>
</dbReference>
<dbReference type="PANTHER" id="PTHR43316:SF3">
    <property type="entry name" value="HALOACID DEHALOGENASE, TYPE II (AFU_ORTHOLOGUE AFUA_2G07750)-RELATED"/>
    <property type="match status" value="1"/>
</dbReference>
<reference evidence="3" key="1">
    <citation type="journal article" date="2014" name="Int. J. Syst. Evol. Microbiol.">
        <title>Complete genome sequence of Corynebacterium casei LMG S-19264T (=DSM 44701T), isolated from a smear-ripened cheese.</title>
        <authorList>
            <consortium name="US DOE Joint Genome Institute (JGI-PGF)"/>
            <person name="Walter F."/>
            <person name="Albersmeier A."/>
            <person name="Kalinowski J."/>
            <person name="Ruckert C."/>
        </authorList>
    </citation>
    <scope>NUCLEOTIDE SEQUENCE</scope>
    <source>
        <strain evidence="3">NBRC 108769</strain>
    </source>
</reference>
<dbReference type="PRINTS" id="PR00413">
    <property type="entry name" value="HADHALOGNASE"/>
</dbReference>
<dbReference type="InterPro" id="IPR051540">
    <property type="entry name" value="S-2-haloacid_dehalogenase"/>
</dbReference>
<organism evidence="3 4">
    <name type="scientific">Portibacter lacus</name>
    <dbReference type="NCBI Taxonomy" id="1099794"/>
    <lineage>
        <taxon>Bacteria</taxon>
        <taxon>Pseudomonadati</taxon>
        <taxon>Bacteroidota</taxon>
        <taxon>Saprospiria</taxon>
        <taxon>Saprospirales</taxon>
        <taxon>Haliscomenobacteraceae</taxon>
        <taxon>Portibacter</taxon>
    </lineage>
</organism>
<dbReference type="Gene3D" id="1.10.150.240">
    <property type="entry name" value="Putative phosphatase, domain 2"/>
    <property type="match status" value="1"/>
</dbReference>
<dbReference type="InterPro" id="IPR006439">
    <property type="entry name" value="HAD-SF_hydro_IA"/>
</dbReference>
<gene>
    <name evidence="3" type="primary">dhe</name>
    <name evidence="3" type="ORF">GCM10007940_25470</name>
</gene>
<sequence length="217" mass="24865">MEKIIVFDAYGTLFKIDTESEKLNAVLGSVKGAFLDLWRQKILEYSWLTALAEQWEGFNNIVNKAIHFCCDTFDIELDEVLPILMDIYEHPRLFEDAKLMFSSLKGTCSIMSNGELETLRNAVSENEIGKYIDQIFYAAKAQKFKVSPKVYRMATVHYNTGPGKMFFVSSNAWDIAGANFFGYTTVWVNRSGKIFDKLIEKPDYEIKSLEELKDIGN</sequence>
<keyword evidence="4" id="KW-1185">Reference proteome</keyword>
<dbReference type="Proteomes" id="UP001156666">
    <property type="component" value="Unassembled WGS sequence"/>
</dbReference>
<accession>A0AA37SQH8</accession>
<dbReference type="RefSeq" id="WP_235291608.1">
    <property type="nucleotide sequence ID" value="NZ_BSOH01000014.1"/>
</dbReference>
<dbReference type="Pfam" id="PF00702">
    <property type="entry name" value="Hydrolase"/>
    <property type="match status" value="1"/>
</dbReference>
<evidence type="ECO:0000256" key="2">
    <source>
        <dbReference type="ARBA" id="ARBA00022801"/>
    </source>
</evidence>
<dbReference type="PANTHER" id="PTHR43316">
    <property type="entry name" value="HYDROLASE, HALOACID DELAHOGENASE-RELATED"/>
    <property type="match status" value="1"/>
</dbReference>
<dbReference type="GO" id="GO:0019120">
    <property type="term" value="F:hydrolase activity, acting on acid halide bonds, in C-halide compounds"/>
    <property type="evidence" value="ECO:0007669"/>
    <property type="project" value="InterPro"/>
</dbReference>
<reference evidence="3" key="2">
    <citation type="submission" date="2023-01" db="EMBL/GenBank/DDBJ databases">
        <title>Draft genome sequence of Portibacter lacus strain NBRC 108769.</title>
        <authorList>
            <person name="Sun Q."/>
            <person name="Mori K."/>
        </authorList>
    </citation>
    <scope>NUCLEOTIDE SEQUENCE</scope>
    <source>
        <strain evidence="3">NBRC 108769</strain>
    </source>
</reference>
<comment type="caution">
    <text evidence="3">The sequence shown here is derived from an EMBL/GenBank/DDBJ whole genome shotgun (WGS) entry which is preliminary data.</text>
</comment>
<proteinExistence type="inferred from homology"/>